<evidence type="ECO:0000259" key="1">
    <source>
        <dbReference type="Pfam" id="PF02272"/>
    </source>
</evidence>
<protein>
    <submittedName>
        <fullName evidence="2">Phosphoesterase DHHA1</fullName>
    </submittedName>
</protein>
<dbReference type="STRING" id="320771.Cflav_PD0716"/>
<evidence type="ECO:0000313" key="2">
    <source>
        <dbReference type="EMBL" id="EEF57681.1"/>
    </source>
</evidence>
<dbReference type="RefSeq" id="WP_007418303.1">
    <property type="nucleotide sequence ID" value="NZ_ABOX02000060.1"/>
</dbReference>
<dbReference type="Proteomes" id="UP000003688">
    <property type="component" value="Unassembled WGS sequence"/>
</dbReference>
<dbReference type="GO" id="GO:0003676">
    <property type="term" value="F:nucleic acid binding"/>
    <property type="evidence" value="ECO:0007669"/>
    <property type="project" value="InterPro"/>
</dbReference>
<keyword evidence="3" id="KW-1185">Reference proteome</keyword>
<dbReference type="PANTHER" id="PTHR47618">
    <property type="entry name" value="BIFUNCTIONAL OLIGORIBONUCLEASE AND PAP PHOSPHATASE NRNA"/>
    <property type="match status" value="1"/>
</dbReference>
<dbReference type="Pfam" id="PF02272">
    <property type="entry name" value="DHHA1"/>
    <property type="match status" value="1"/>
</dbReference>
<dbReference type="SUPFAM" id="SSF64182">
    <property type="entry name" value="DHH phosphoesterases"/>
    <property type="match status" value="1"/>
</dbReference>
<dbReference type="AlphaFoldDB" id="B9XR68"/>
<comment type="caution">
    <text evidence="2">The sequence shown here is derived from an EMBL/GenBank/DDBJ whole genome shotgun (WGS) entry which is preliminary data.</text>
</comment>
<dbReference type="PANTHER" id="PTHR47618:SF1">
    <property type="entry name" value="BIFUNCTIONAL OLIGORIBONUCLEASE AND PAP PHOSPHATASE NRNA"/>
    <property type="match status" value="1"/>
</dbReference>
<dbReference type="EMBL" id="ABOX02000060">
    <property type="protein sequence ID" value="EEF57681.1"/>
    <property type="molecule type" value="Genomic_DNA"/>
</dbReference>
<dbReference type="Gene3D" id="3.10.310.30">
    <property type="match status" value="1"/>
</dbReference>
<feature type="domain" description="DHHA1" evidence="1">
    <location>
        <begin position="215"/>
        <end position="289"/>
    </location>
</feature>
<name>B9XR68_PEDPL</name>
<accession>B9XR68</accession>
<organism evidence="2 3">
    <name type="scientific">Pedosphaera parvula (strain Ellin514)</name>
    <dbReference type="NCBI Taxonomy" id="320771"/>
    <lineage>
        <taxon>Bacteria</taxon>
        <taxon>Pseudomonadati</taxon>
        <taxon>Verrucomicrobiota</taxon>
        <taxon>Pedosphaerae</taxon>
        <taxon>Pedosphaerales</taxon>
        <taxon>Pedosphaeraceae</taxon>
        <taxon>Pedosphaera</taxon>
    </lineage>
</organism>
<proteinExistence type="predicted"/>
<dbReference type="InterPro" id="IPR003156">
    <property type="entry name" value="DHHA1_dom"/>
</dbReference>
<reference evidence="2 3" key="1">
    <citation type="journal article" date="2011" name="J. Bacteriol.">
        <title>Genome sequence of 'Pedosphaera parvula' Ellin514, an aerobic Verrucomicrobial isolate from pasture soil.</title>
        <authorList>
            <person name="Kant R."/>
            <person name="van Passel M.W."/>
            <person name="Sangwan P."/>
            <person name="Palva A."/>
            <person name="Lucas S."/>
            <person name="Copeland A."/>
            <person name="Lapidus A."/>
            <person name="Glavina Del Rio T."/>
            <person name="Dalin E."/>
            <person name="Tice H."/>
            <person name="Bruce D."/>
            <person name="Goodwin L."/>
            <person name="Pitluck S."/>
            <person name="Chertkov O."/>
            <person name="Larimer F.W."/>
            <person name="Land M.L."/>
            <person name="Hauser L."/>
            <person name="Brettin T.S."/>
            <person name="Detter J.C."/>
            <person name="Han S."/>
            <person name="de Vos W.M."/>
            <person name="Janssen P.H."/>
            <person name="Smidt H."/>
        </authorList>
    </citation>
    <scope>NUCLEOTIDE SEQUENCE [LARGE SCALE GENOMIC DNA]</scope>
    <source>
        <strain evidence="2 3">Ellin514</strain>
    </source>
</reference>
<evidence type="ECO:0000313" key="3">
    <source>
        <dbReference type="Proteomes" id="UP000003688"/>
    </source>
</evidence>
<dbReference type="InterPro" id="IPR038763">
    <property type="entry name" value="DHH_sf"/>
</dbReference>
<dbReference type="InterPro" id="IPR051319">
    <property type="entry name" value="Oligoribo/pAp-PDE_c-di-AMP_PDE"/>
</dbReference>
<sequence>MDNLPKPDVILTHESDLDGLVAGVLLQRLAKKLFDTEVPLEAYHYNMWKQRELKEKCAWVTDLNFEARIDRPNWLVIDHHASEAPAKQARLIHDLTKSAGLLCYDLCQQNGLGSPELDRLVHLNNVADLFLEDDPDFVIAADYANLVKVYQFWNLHSLIEGQLERLLNHPLLEVMDVKRRVENPLGFAWSKKNVTELSPTVGFVDTVIGNNNLIVHQLLEEKATPFPVLITLFRRTNGLIIVSLRSKDGEAIKVAEKLQGGGHANACGASLPRSIKTIPDAITYLKQILNPKKEATLNSLENLFDSVSIGNQ</sequence>
<dbReference type="OrthoDB" id="10630at2"/>
<gene>
    <name evidence="2" type="ORF">Cflav_PD0716</name>
</gene>